<evidence type="ECO:0000256" key="5">
    <source>
        <dbReference type="ARBA" id="ARBA00022989"/>
    </source>
</evidence>
<dbReference type="Pfam" id="PF01313">
    <property type="entry name" value="Bac_export_3"/>
    <property type="match status" value="1"/>
</dbReference>
<keyword evidence="3" id="KW-1003">Cell membrane</keyword>
<evidence type="ECO:0000256" key="7">
    <source>
        <dbReference type="SAM" id="Phobius"/>
    </source>
</evidence>
<evidence type="ECO:0000256" key="2">
    <source>
        <dbReference type="ARBA" id="ARBA00006156"/>
    </source>
</evidence>
<feature type="transmembrane region" description="Helical" evidence="7">
    <location>
        <begin position="51"/>
        <end position="69"/>
    </location>
</feature>
<evidence type="ECO:0000256" key="6">
    <source>
        <dbReference type="ARBA" id="ARBA00023136"/>
    </source>
</evidence>
<gene>
    <name evidence="8" type="ORF">HD841_003919</name>
</gene>
<evidence type="ECO:0000256" key="1">
    <source>
        <dbReference type="ARBA" id="ARBA00004651"/>
    </source>
</evidence>
<evidence type="ECO:0000313" key="8">
    <source>
        <dbReference type="EMBL" id="NYD92099.1"/>
    </source>
</evidence>
<dbReference type="InterPro" id="IPR002191">
    <property type="entry name" value="Bac_export_3"/>
</dbReference>
<dbReference type="PANTHER" id="PTHR34040:SF2">
    <property type="entry name" value="FLAGELLAR BIOSYNTHETIC PROTEIN FLIQ"/>
    <property type="match status" value="1"/>
</dbReference>
<dbReference type="EMBL" id="JACCBY010000009">
    <property type="protein sequence ID" value="NYD92099.1"/>
    <property type="molecule type" value="Genomic_DNA"/>
</dbReference>
<evidence type="ECO:0000313" key="9">
    <source>
        <dbReference type="Proteomes" id="UP000517753"/>
    </source>
</evidence>
<keyword evidence="8" id="KW-0966">Cell projection</keyword>
<sequence>MNAFQAAEFGRAAMLLVLTVAGPMLLTGLVVGVAISLFQALTQLQETTITFVPKLLAIGAVLIVSLPMIGKALGGFMARIADAIIVGG</sequence>
<keyword evidence="8" id="KW-0969">Cilium</keyword>
<organism evidence="8 9">
    <name type="scientific">Sphingomonas melonis</name>
    <dbReference type="NCBI Taxonomy" id="152682"/>
    <lineage>
        <taxon>Bacteria</taxon>
        <taxon>Pseudomonadati</taxon>
        <taxon>Pseudomonadota</taxon>
        <taxon>Alphaproteobacteria</taxon>
        <taxon>Sphingomonadales</taxon>
        <taxon>Sphingomonadaceae</taxon>
        <taxon>Sphingomonas</taxon>
    </lineage>
</organism>
<reference evidence="8 9" key="2">
    <citation type="submission" date="2020-08" db="EMBL/GenBank/DDBJ databases">
        <title>The Agave Microbiome: Exploring the role of microbial communities in plant adaptations to desert environments.</title>
        <authorList>
            <person name="Partida-Martinez L.P."/>
        </authorList>
    </citation>
    <scope>NUCLEOTIDE SEQUENCE [LARGE SCALE GENOMIC DNA]</scope>
    <source>
        <strain evidence="8 9">AS2.3</strain>
    </source>
</reference>
<protein>
    <submittedName>
        <fullName evidence="8">Flagellar biosynthetic protein FliQ</fullName>
    </submittedName>
</protein>
<comment type="caution">
    <text evidence="8">The sequence shown here is derived from an EMBL/GenBank/DDBJ whole genome shotgun (WGS) entry which is preliminary data.</text>
</comment>
<keyword evidence="5 7" id="KW-1133">Transmembrane helix</keyword>
<name>A0A7Y9FRH7_9SPHN</name>
<comment type="subcellular location">
    <subcellularLocation>
        <location evidence="1">Cell membrane</location>
        <topology evidence="1">Multi-pass membrane protein</topology>
    </subcellularLocation>
</comment>
<feature type="transmembrane region" description="Helical" evidence="7">
    <location>
        <begin position="12"/>
        <end position="39"/>
    </location>
</feature>
<dbReference type="PANTHER" id="PTHR34040">
    <property type="entry name" value="FLAGELLAR BIOSYNTHETIC PROTEIN FLIQ"/>
    <property type="match status" value="1"/>
</dbReference>
<keyword evidence="6 7" id="KW-0472">Membrane</keyword>
<keyword evidence="8" id="KW-0282">Flagellum</keyword>
<dbReference type="AlphaFoldDB" id="A0A7Y9FRH7"/>
<reference evidence="8 9" key="1">
    <citation type="submission" date="2020-07" db="EMBL/GenBank/DDBJ databases">
        <authorList>
            <person name="Partida-Martinez L."/>
            <person name="Huntemann M."/>
            <person name="Clum A."/>
            <person name="Wang J."/>
            <person name="Palaniappan K."/>
            <person name="Ritter S."/>
            <person name="Chen I.-M."/>
            <person name="Stamatis D."/>
            <person name="Reddy T."/>
            <person name="O'Malley R."/>
            <person name="Daum C."/>
            <person name="Shapiro N."/>
            <person name="Ivanova N."/>
            <person name="Kyrpides N."/>
            <person name="Woyke T."/>
        </authorList>
    </citation>
    <scope>NUCLEOTIDE SEQUENCE [LARGE SCALE GENOMIC DNA]</scope>
    <source>
        <strain evidence="8 9">AS2.3</strain>
    </source>
</reference>
<evidence type="ECO:0000256" key="4">
    <source>
        <dbReference type="ARBA" id="ARBA00022692"/>
    </source>
</evidence>
<keyword evidence="4 7" id="KW-0812">Transmembrane</keyword>
<dbReference type="PIRSF" id="PIRSF004669">
    <property type="entry name" value="FliQ"/>
    <property type="match status" value="1"/>
</dbReference>
<proteinExistence type="inferred from homology"/>
<dbReference type="PRINTS" id="PR00952">
    <property type="entry name" value="TYPE3IMQPROT"/>
</dbReference>
<keyword evidence="9" id="KW-1185">Reference proteome</keyword>
<accession>A0A7Y9FRH7</accession>
<evidence type="ECO:0000256" key="3">
    <source>
        <dbReference type="ARBA" id="ARBA00022475"/>
    </source>
</evidence>
<dbReference type="Proteomes" id="UP000517753">
    <property type="component" value="Unassembled WGS sequence"/>
</dbReference>
<comment type="similarity">
    <text evidence="2">Belongs to the FliQ/MopD/SpaQ family.</text>
</comment>
<dbReference type="RefSeq" id="WP_179510494.1">
    <property type="nucleotide sequence ID" value="NZ_JACCBY010000009.1"/>
</dbReference>
<dbReference type="GO" id="GO:0005886">
    <property type="term" value="C:plasma membrane"/>
    <property type="evidence" value="ECO:0007669"/>
    <property type="project" value="UniProtKB-SubCell"/>
</dbReference>
<dbReference type="GO" id="GO:0009306">
    <property type="term" value="P:protein secretion"/>
    <property type="evidence" value="ECO:0007669"/>
    <property type="project" value="InterPro"/>
</dbReference>